<keyword evidence="2" id="KW-1185">Reference proteome</keyword>
<dbReference type="EMBL" id="CP024785">
    <property type="protein sequence ID" value="AUB40821.1"/>
    <property type="molecule type" value="Genomic_DNA"/>
</dbReference>
<evidence type="ECO:0000313" key="2">
    <source>
        <dbReference type="Proteomes" id="UP000232003"/>
    </source>
</evidence>
<dbReference type="OrthoDB" id="7067208at2"/>
<dbReference type="Proteomes" id="UP000232003">
    <property type="component" value="Chromosome"/>
</dbReference>
<organism evidence="1 2">
    <name type="scientific">Nostoc flagelliforme CCNUN1</name>
    <dbReference type="NCBI Taxonomy" id="2038116"/>
    <lineage>
        <taxon>Bacteria</taxon>
        <taxon>Bacillati</taxon>
        <taxon>Cyanobacteriota</taxon>
        <taxon>Cyanophyceae</taxon>
        <taxon>Nostocales</taxon>
        <taxon>Nostocaceae</taxon>
        <taxon>Nostoc</taxon>
    </lineage>
</organism>
<name>A0A2K8SZF9_9NOSO</name>
<accession>A0A2K8SZF9</accession>
<reference evidence="1 2" key="1">
    <citation type="submission" date="2017-11" db="EMBL/GenBank/DDBJ databases">
        <title>Complete genome of a free-living desiccation-tolerant cyanobacterium and its photosynthetic adaptation to extreme terrestrial habitat.</title>
        <authorList>
            <person name="Shang J."/>
        </authorList>
    </citation>
    <scope>NUCLEOTIDE SEQUENCE [LARGE SCALE GENOMIC DNA]</scope>
    <source>
        <strain evidence="1 2">CCNUN1</strain>
    </source>
</reference>
<dbReference type="RefSeq" id="WP_100901416.1">
    <property type="nucleotide sequence ID" value="NZ_CAWNNC010000001.1"/>
</dbReference>
<proteinExistence type="predicted"/>
<dbReference type="AlphaFoldDB" id="A0A2K8SZF9"/>
<dbReference type="KEGG" id="nfl:COO91_06850"/>
<sequence>MLTWFWRYHVGNGSEVSEECGALINISLSLAEKFTPDLSRYKLPIAPQILDALMRQDCLRVAEERVAVTHRFVGDCARFRYLLGNRREMEVSELATMLRNPLWSQPIRWFALYLAMKSAETETWQELLQESLEGQHLQLVDLLLDGAILSRQPSSVLNPCVGEQLPFFIERLFSRLFAIATITLHYPWKGYGFVNDFTHLTQAYQSLRL</sequence>
<gene>
    <name evidence="1" type="ORF">COO91_06850</name>
</gene>
<protein>
    <submittedName>
        <fullName evidence="1">Uncharacterized protein</fullName>
    </submittedName>
</protein>
<evidence type="ECO:0000313" key="1">
    <source>
        <dbReference type="EMBL" id="AUB40821.1"/>
    </source>
</evidence>